<feature type="non-terminal residue" evidence="1">
    <location>
        <position position="1"/>
    </location>
</feature>
<name>A0A819FDI2_9BILA</name>
<protein>
    <submittedName>
        <fullName evidence="1">Uncharacterized protein</fullName>
    </submittedName>
</protein>
<proteinExistence type="predicted"/>
<accession>A0A819FDI2</accession>
<gene>
    <name evidence="1" type="ORF">OXD698_LOCUS22131</name>
</gene>
<dbReference type="AlphaFoldDB" id="A0A819FDI2"/>
<sequence length="34" mass="3961">RTWITSPDFSYISQDIKPGAPMDHPDFPIIWKSL</sequence>
<evidence type="ECO:0000313" key="1">
    <source>
        <dbReference type="EMBL" id="CAF3866816.1"/>
    </source>
</evidence>
<reference evidence="1" key="1">
    <citation type="submission" date="2021-02" db="EMBL/GenBank/DDBJ databases">
        <authorList>
            <person name="Nowell W R."/>
        </authorList>
    </citation>
    <scope>NUCLEOTIDE SEQUENCE</scope>
</reference>
<dbReference type="Proteomes" id="UP000663844">
    <property type="component" value="Unassembled WGS sequence"/>
</dbReference>
<dbReference type="EMBL" id="CAJOAZ010001866">
    <property type="protein sequence ID" value="CAF3866816.1"/>
    <property type="molecule type" value="Genomic_DNA"/>
</dbReference>
<comment type="caution">
    <text evidence="1">The sequence shown here is derived from an EMBL/GenBank/DDBJ whole genome shotgun (WGS) entry which is preliminary data.</text>
</comment>
<evidence type="ECO:0000313" key="2">
    <source>
        <dbReference type="Proteomes" id="UP000663844"/>
    </source>
</evidence>
<organism evidence="1 2">
    <name type="scientific">Adineta steineri</name>
    <dbReference type="NCBI Taxonomy" id="433720"/>
    <lineage>
        <taxon>Eukaryota</taxon>
        <taxon>Metazoa</taxon>
        <taxon>Spiralia</taxon>
        <taxon>Gnathifera</taxon>
        <taxon>Rotifera</taxon>
        <taxon>Eurotatoria</taxon>
        <taxon>Bdelloidea</taxon>
        <taxon>Adinetida</taxon>
        <taxon>Adinetidae</taxon>
        <taxon>Adineta</taxon>
    </lineage>
</organism>